<dbReference type="Gene3D" id="1.10.287.1890">
    <property type="match status" value="1"/>
</dbReference>
<dbReference type="Proteomes" id="UP000321425">
    <property type="component" value="Unassembled WGS sequence"/>
</dbReference>
<organism evidence="3 4">
    <name type="scientific">Alkalibacterium putridalgicola</name>
    <dbReference type="NCBI Taxonomy" id="426703"/>
    <lineage>
        <taxon>Bacteria</taxon>
        <taxon>Bacillati</taxon>
        <taxon>Bacillota</taxon>
        <taxon>Bacilli</taxon>
        <taxon>Lactobacillales</taxon>
        <taxon>Carnobacteriaceae</taxon>
        <taxon>Alkalibacterium</taxon>
    </lineage>
</organism>
<proteinExistence type="predicted"/>
<dbReference type="RefSeq" id="WP_091487264.1">
    <property type="nucleotide sequence ID" value="NZ_BJUX01000010.1"/>
</dbReference>
<dbReference type="InterPro" id="IPR029063">
    <property type="entry name" value="SAM-dependent_MTases_sf"/>
</dbReference>
<dbReference type="OrthoDB" id="5881184at2"/>
<dbReference type="Gene3D" id="3.40.50.150">
    <property type="entry name" value="Vaccinia Virus protein VP39"/>
    <property type="match status" value="1"/>
</dbReference>
<dbReference type="GO" id="GO:0032259">
    <property type="term" value="P:methylation"/>
    <property type="evidence" value="ECO:0007669"/>
    <property type="project" value="UniProtKB-KW"/>
</dbReference>
<evidence type="ECO:0000256" key="1">
    <source>
        <dbReference type="SAM" id="Coils"/>
    </source>
</evidence>
<keyword evidence="1" id="KW-0175">Coiled coil</keyword>
<protein>
    <submittedName>
        <fullName evidence="2">SAM-dependent methyltransferase</fullName>
    </submittedName>
    <submittedName>
        <fullName evidence="3">tRNA (Adenine22-N1)-methyltransferase</fullName>
    </submittedName>
</protein>
<dbReference type="EMBL" id="BJUX01000010">
    <property type="protein sequence ID" value="GEK89073.1"/>
    <property type="molecule type" value="Genomic_DNA"/>
</dbReference>
<evidence type="ECO:0000313" key="3">
    <source>
        <dbReference type="EMBL" id="SEL68037.1"/>
    </source>
</evidence>
<dbReference type="STRING" id="426703.SAMN04488100_10723"/>
<name>A0A1H7S923_9LACT</name>
<dbReference type="PIRSF" id="PIRSF018637">
    <property type="entry name" value="TrmK"/>
    <property type="match status" value="1"/>
</dbReference>
<sequence>MNSVNLSKRLQIVADYVEKGARLADIGSDHAYLPCYLAQNKQIDCAVAGEVVEGPFLNAVNEVSSLNLEETVSVRLGDGLQVLNDFDNITTITIAGVGGPLIVRILEEGKQLRKRTGQETLILQPNVNEQTVREYLMRESYAITAETILEENGKRYEIIKAKPADEKTAYNEKDLLFGPFLRQEKSSVFIAKWESEAEKTAYVIGQMEKAEQKDEEKLKELNKKLNLIEVMIK</sequence>
<keyword evidence="5" id="KW-1185">Reference proteome</keyword>
<dbReference type="Pfam" id="PF04816">
    <property type="entry name" value="TrmK"/>
    <property type="match status" value="1"/>
</dbReference>
<dbReference type="Proteomes" id="UP000198548">
    <property type="component" value="Unassembled WGS sequence"/>
</dbReference>
<evidence type="ECO:0000313" key="2">
    <source>
        <dbReference type="EMBL" id="GEK89073.1"/>
    </source>
</evidence>
<dbReference type="PANTHER" id="PTHR38451">
    <property type="entry name" value="TRNA (ADENINE(22)-N(1))-METHYLTRANSFERASE"/>
    <property type="match status" value="1"/>
</dbReference>
<keyword evidence="3" id="KW-0489">Methyltransferase</keyword>
<evidence type="ECO:0000313" key="4">
    <source>
        <dbReference type="Proteomes" id="UP000198548"/>
    </source>
</evidence>
<dbReference type="AlphaFoldDB" id="A0A1H7S923"/>
<dbReference type="GO" id="GO:0160105">
    <property type="term" value="F:tRNA (adenine(22)-N1)-methyltransferase activity"/>
    <property type="evidence" value="ECO:0007669"/>
    <property type="project" value="InterPro"/>
</dbReference>
<reference evidence="3 4" key="1">
    <citation type="submission" date="2016-10" db="EMBL/GenBank/DDBJ databases">
        <authorList>
            <person name="de Groot N.N."/>
        </authorList>
    </citation>
    <scope>NUCLEOTIDE SEQUENCE [LARGE SCALE GENOMIC DNA]</scope>
    <source>
        <strain evidence="3 4">DSM 19182</strain>
    </source>
</reference>
<evidence type="ECO:0000313" key="5">
    <source>
        <dbReference type="Proteomes" id="UP000321425"/>
    </source>
</evidence>
<dbReference type="InterPro" id="IPR006901">
    <property type="entry name" value="TrmK"/>
</dbReference>
<reference evidence="2 5" key="2">
    <citation type="submission" date="2019-07" db="EMBL/GenBank/DDBJ databases">
        <title>Whole genome shotgun sequence of Alkalibacterium putridalgicola NBRC 103243.</title>
        <authorList>
            <person name="Hosoyama A."/>
            <person name="Uohara A."/>
            <person name="Ohji S."/>
            <person name="Ichikawa N."/>
        </authorList>
    </citation>
    <scope>NUCLEOTIDE SEQUENCE [LARGE SCALE GENOMIC DNA]</scope>
    <source>
        <strain evidence="2 5">NBRC 103243</strain>
    </source>
</reference>
<keyword evidence="3" id="KW-0808">Transferase</keyword>
<feature type="coiled-coil region" evidence="1">
    <location>
        <begin position="204"/>
        <end position="231"/>
    </location>
</feature>
<dbReference type="EMBL" id="FOBL01000007">
    <property type="protein sequence ID" value="SEL68037.1"/>
    <property type="molecule type" value="Genomic_DNA"/>
</dbReference>
<gene>
    <name evidence="2" type="ORF">APU01nite_11120</name>
    <name evidence="3" type="ORF">SAMN04488100_10723</name>
</gene>
<dbReference type="PANTHER" id="PTHR38451:SF1">
    <property type="entry name" value="TRNA (ADENINE(22)-N(1))-METHYLTRANSFERASE"/>
    <property type="match status" value="1"/>
</dbReference>
<accession>A0A1H7S923</accession>